<dbReference type="PANTHER" id="PTHR19920:SF0">
    <property type="entry name" value="CYTOSOLIC IRON-SULFUR PROTEIN ASSEMBLY PROTEIN CIAO1-RELATED"/>
    <property type="match status" value="1"/>
</dbReference>
<proteinExistence type="predicted"/>
<dbReference type="InterPro" id="IPR036322">
    <property type="entry name" value="WD40_repeat_dom_sf"/>
</dbReference>
<reference evidence="2 3" key="1">
    <citation type="journal article" date="2006" name="Nature">
        <title>Global trends of whole-genome duplications revealed by the ciliate Paramecium tetraurelia.</title>
        <authorList>
            <consortium name="Genoscope"/>
            <person name="Aury J.-M."/>
            <person name="Jaillon O."/>
            <person name="Duret L."/>
            <person name="Noel B."/>
            <person name="Jubin C."/>
            <person name="Porcel B.M."/>
            <person name="Segurens B."/>
            <person name="Daubin V."/>
            <person name="Anthouard V."/>
            <person name="Aiach N."/>
            <person name="Arnaiz O."/>
            <person name="Billaut A."/>
            <person name="Beisson J."/>
            <person name="Blanc I."/>
            <person name="Bouhouche K."/>
            <person name="Camara F."/>
            <person name="Duharcourt S."/>
            <person name="Guigo R."/>
            <person name="Gogendeau D."/>
            <person name="Katinka M."/>
            <person name="Keller A.-M."/>
            <person name="Kissmehl R."/>
            <person name="Klotz C."/>
            <person name="Koll F."/>
            <person name="Le Moue A."/>
            <person name="Lepere C."/>
            <person name="Malinsky S."/>
            <person name="Nowacki M."/>
            <person name="Nowak J.K."/>
            <person name="Plattner H."/>
            <person name="Poulain J."/>
            <person name="Ruiz F."/>
            <person name="Serrano V."/>
            <person name="Zagulski M."/>
            <person name="Dessen P."/>
            <person name="Betermier M."/>
            <person name="Weissenbach J."/>
            <person name="Scarpelli C."/>
            <person name="Schachter V."/>
            <person name="Sperling L."/>
            <person name="Meyer E."/>
            <person name="Cohen J."/>
            <person name="Wincker P."/>
        </authorList>
    </citation>
    <scope>NUCLEOTIDE SEQUENCE [LARGE SCALE GENOMIC DNA]</scope>
    <source>
        <strain evidence="2 3">Stock d4-2</strain>
    </source>
</reference>
<accession>A0DAZ8</accession>
<evidence type="ECO:0000313" key="2">
    <source>
        <dbReference type="EMBL" id="CAK80215.1"/>
    </source>
</evidence>
<evidence type="ECO:0000313" key="3">
    <source>
        <dbReference type="Proteomes" id="UP000000600"/>
    </source>
</evidence>
<dbReference type="InterPro" id="IPR015943">
    <property type="entry name" value="WD40/YVTN_repeat-like_dom_sf"/>
</dbReference>
<dbReference type="SUPFAM" id="SSF50978">
    <property type="entry name" value="WD40 repeat-like"/>
    <property type="match status" value="1"/>
</dbReference>
<sequence>MNKSNQFISGSVDNLIMIWKGDENDSWIYKQKINGHTNKILCLVINDDDDLIVSGSSDKTIKLWQESNEWLCSQTITDHTSIVYGLSFNEQQRI</sequence>
<organism evidence="2 3">
    <name type="scientific">Paramecium tetraurelia</name>
    <dbReference type="NCBI Taxonomy" id="5888"/>
    <lineage>
        <taxon>Eukaryota</taxon>
        <taxon>Sar</taxon>
        <taxon>Alveolata</taxon>
        <taxon>Ciliophora</taxon>
        <taxon>Intramacronucleata</taxon>
        <taxon>Oligohymenophorea</taxon>
        <taxon>Peniculida</taxon>
        <taxon>Parameciidae</taxon>
        <taxon>Paramecium</taxon>
    </lineage>
</organism>
<dbReference type="InParanoid" id="A0DAZ8"/>
<feature type="repeat" description="WD" evidence="1">
    <location>
        <begin position="33"/>
        <end position="65"/>
    </location>
</feature>
<dbReference type="PROSITE" id="PS50082">
    <property type="entry name" value="WD_REPEATS_2"/>
    <property type="match status" value="1"/>
</dbReference>
<evidence type="ECO:0000256" key="1">
    <source>
        <dbReference type="PROSITE-ProRule" id="PRU00221"/>
    </source>
</evidence>
<dbReference type="EMBL" id="CT868353">
    <property type="protein sequence ID" value="CAK80215.1"/>
    <property type="molecule type" value="Genomic_DNA"/>
</dbReference>
<dbReference type="PANTHER" id="PTHR19920">
    <property type="entry name" value="WD40 PROTEIN CIAO1"/>
    <property type="match status" value="1"/>
</dbReference>
<dbReference type="GeneID" id="5033397"/>
<dbReference type="HOGENOM" id="CLU_2390759_0_0_1"/>
<name>A0DAZ8_PARTE</name>
<gene>
    <name evidence="2" type="ORF">GSPATT00039372001</name>
</gene>
<dbReference type="PROSITE" id="PS50294">
    <property type="entry name" value="WD_REPEATS_REGION"/>
    <property type="match status" value="1"/>
</dbReference>
<dbReference type="KEGG" id="ptm:GSPATT00039372001"/>
<dbReference type="OMA" id="ENDSWIY"/>
<dbReference type="Proteomes" id="UP000000600">
    <property type="component" value="Unassembled WGS sequence"/>
</dbReference>
<dbReference type="Gene3D" id="2.130.10.10">
    <property type="entry name" value="YVTN repeat-like/Quinoprotein amine dehydrogenase"/>
    <property type="match status" value="1"/>
</dbReference>
<dbReference type="InterPro" id="IPR001680">
    <property type="entry name" value="WD40_rpt"/>
</dbReference>
<dbReference type="eggNOG" id="KOG0308">
    <property type="taxonomic scope" value="Eukaryota"/>
</dbReference>
<dbReference type="Pfam" id="PF00400">
    <property type="entry name" value="WD40"/>
    <property type="match status" value="1"/>
</dbReference>
<keyword evidence="1" id="KW-0853">WD repeat</keyword>
<protein>
    <submittedName>
        <fullName evidence="2">Uncharacterized protein</fullName>
    </submittedName>
</protein>
<dbReference type="OrthoDB" id="406225at2759"/>
<dbReference type="STRING" id="5888.A0DAZ8"/>
<dbReference type="SMART" id="SM00320">
    <property type="entry name" value="WD40"/>
    <property type="match status" value="1"/>
</dbReference>
<dbReference type="RefSeq" id="XP_001447612.1">
    <property type="nucleotide sequence ID" value="XM_001447575.1"/>
</dbReference>
<dbReference type="AlphaFoldDB" id="A0DAZ8"/>
<keyword evidence="3" id="KW-1185">Reference proteome</keyword>